<feature type="region of interest" description="Disordered" evidence="5">
    <location>
        <begin position="662"/>
        <end position="682"/>
    </location>
</feature>
<feature type="compositionally biased region" description="Acidic residues" evidence="5">
    <location>
        <begin position="810"/>
        <end position="833"/>
    </location>
</feature>
<keyword evidence="1" id="KW-0479">Metal-binding</keyword>
<dbReference type="GO" id="GO:0006511">
    <property type="term" value="P:ubiquitin-dependent protein catabolic process"/>
    <property type="evidence" value="ECO:0007669"/>
    <property type="project" value="TreeGrafter"/>
</dbReference>
<dbReference type="InterPro" id="IPR001841">
    <property type="entry name" value="Znf_RING"/>
</dbReference>
<evidence type="ECO:0000259" key="7">
    <source>
        <dbReference type="PROSITE" id="PS51266"/>
    </source>
</evidence>
<dbReference type="Pfam" id="PF13639">
    <property type="entry name" value="zf-RING_2"/>
    <property type="match status" value="1"/>
</dbReference>
<sequence length="857" mass="95699">MNGTAQRQQQADPGGRGDTSGPGPLCPRAPSCDTPSHESQAQEQNAFRHRPLSGELSESDVRDSGINGVEEEPDFVVVEASPQVQDAPRSFAGSTRRFGVSSPRTISDERMSINPAHEAAGTLTSPISTSPANDSNASPTRISNNRDIEAPEEQRRLARIQHNMANMDGAIPENDGMSDLRQKLQDIKMLAVSTEEKAQRMHFLMTQDYMKHKSDLAPSPLQSHASGDLDIDGSASPMLGAAALPIDLQNPYSLRPGDLEPVFSPLPKAPRDVEGDLDEATDDDLPDLGCMHYKRNVKVQCFDCQRWFPCRHCHDHARDLPFAHQLNRKKTQNMLCMLCQTPQPAAETCVNCEEYAAWYYCSKCKLWDNDSNKRIYHCDDCGICRVGEGLGKDYVHCKRCNVCISISTSAAHPCIERATEGNCPLCLVPLFESRTAVVSLPCGHYMHGDCYKDLMAVTYKCPVCSKSAVNMELQWRKLDDEIEAQPMPTEDEDLDGVLPHLEGPPNNEEAAEVQEQNGTPDTRPRRPREVWVGCNDCGARSWTPFHWLGLKCQRCDSYNTNQMAPTAVHETEAERIMRQQQQVHRHDFTGDAVLRDAGIGIETPEEFANSALEAPSSLQVPESPSQQPLLSSSPQSPRLSSGAQSPGRYFVHNEDLRRASFTSSRFSTPSMPNLPTLSNLPDMPRMPRMPNLPDLPNWPNLRSNLPNMPNVELPRFSPYEMIDAVSRSLSPMRYYLRGLDARDEDDLPHLTAHRPASVRSDPERRMVGSKLRTRSEGSEGVESAVLWASEVGNNDGVQGLETVETKSSEGEDEWEEEEDDDDDEEEEEQEVEEDNSKRRGKGWKGRELEELELFGHR</sequence>
<dbReference type="OrthoDB" id="411372at2759"/>
<dbReference type="InterPro" id="IPR037275">
    <property type="entry name" value="Znf_CTCHY_sf"/>
</dbReference>
<reference evidence="9 10" key="2">
    <citation type="journal article" date="2012" name="PLoS Pathog.">
        <title>Diverse lifestyles and strategies of plant pathogenesis encoded in the genomes of eighteen Dothideomycetes fungi.</title>
        <authorList>
            <person name="Ohm R.A."/>
            <person name="Feau N."/>
            <person name="Henrissat B."/>
            <person name="Schoch C.L."/>
            <person name="Horwitz B.A."/>
            <person name="Barry K.W."/>
            <person name="Condon B.J."/>
            <person name="Copeland A.C."/>
            <person name="Dhillon B."/>
            <person name="Glaser F."/>
            <person name="Hesse C.N."/>
            <person name="Kosti I."/>
            <person name="LaButti K."/>
            <person name="Lindquist E.A."/>
            <person name="Lucas S."/>
            <person name="Salamov A.A."/>
            <person name="Bradshaw R.E."/>
            <person name="Ciuffetti L."/>
            <person name="Hamelin R.C."/>
            <person name="Kema G.H.J."/>
            <person name="Lawrence C."/>
            <person name="Scott J.A."/>
            <person name="Spatafora J.W."/>
            <person name="Turgeon B.G."/>
            <person name="de Wit P.J.G.M."/>
            <person name="Zhong S."/>
            <person name="Goodwin S.B."/>
            <person name="Grigoriev I.V."/>
        </authorList>
    </citation>
    <scope>NUCLEOTIDE SEQUENCE [LARGE SCALE GENOMIC DNA]</scope>
    <source>
        <strain evidence="10">NZE10 / CBS 128990</strain>
    </source>
</reference>
<feature type="region of interest" description="Disordered" evidence="5">
    <location>
        <begin position="1"/>
        <end position="150"/>
    </location>
</feature>
<evidence type="ECO:0000256" key="5">
    <source>
        <dbReference type="SAM" id="MobiDB-lite"/>
    </source>
</evidence>
<feature type="compositionally biased region" description="Polar residues" evidence="5">
    <location>
        <begin position="1"/>
        <end position="11"/>
    </location>
</feature>
<dbReference type="PANTHER" id="PTHR21319:SF0">
    <property type="entry name" value="AND RING FINGER DOMAIN PROTEIN, PUTATIVE (AFU_ORTHOLOGUE AFUA_1G08900)-RELATED"/>
    <property type="match status" value="1"/>
</dbReference>
<dbReference type="PROSITE" id="PS50089">
    <property type="entry name" value="ZF_RING_2"/>
    <property type="match status" value="1"/>
</dbReference>
<protein>
    <submittedName>
        <fullName evidence="9">Uncharacterized protein</fullName>
    </submittedName>
</protein>
<feature type="domain" description="RING-type" evidence="6">
    <location>
        <begin position="423"/>
        <end position="465"/>
    </location>
</feature>
<feature type="compositionally biased region" description="Low complexity" evidence="5">
    <location>
        <begin position="615"/>
        <end position="641"/>
    </location>
</feature>
<evidence type="ECO:0000313" key="10">
    <source>
        <dbReference type="Proteomes" id="UP000016933"/>
    </source>
</evidence>
<dbReference type="SUPFAM" id="SSF161245">
    <property type="entry name" value="Zinc hairpin stack"/>
    <property type="match status" value="1"/>
</dbReference>
<accession>N1PQ16</accession>
<dbReference type="Gene3D" id="2.20.28.10">
    <property type="match status" value="1"/>
</dbReference>
<dbReference type="InterPro" id="IPR037274">
    <property type="entry name" value="Znf_CHY_sf"/>
</dbReference>
<dbReference type="InterPro" id="IPR039512">
    <property type="entry name" value="RCHY1_zinc-ribbon"/>
</dbReference>
<feature type="compositionally biased region" description="Polar residues" evidence="5">
    <location>
        <begin position="33"/>
        <end position="45"/>
    </location>
</feature>
<dbReference type="GO" id="GO:0008270">
    <property type="term" value="F:zinc ion binding"/>
    <property type="evidence" value="ECO:0007669"/>
    <property type="project" value="UniProtKB-KW"/>
</dbReference>
<name>N1PQ16_DOTSN</name>
<feature type="domain" description="CTCHY-type" evidence="8">
    <location>
        <begin position="356"/>
        <end position="422"/>
    </location>
</feature>
<dbReference type="PANTHER" id="PTHR21319">
    <property type="entry name" value="RING FINGER AND CHY ZINC FINGER DOMAIN-CONTAINING PROTEIN 1"/>
    <property type="match status" value="1"/>
</dbReference>
<dbReference type="PROSITE" id="PS51266">
    <property type="entry name" value="ZF_CHY"/>
    <property type="match status" value="1"/>
</dbReference>
<dbReference type="AlphaFoldDB" id="N1PQ16"/>
<dbReference type="Gene3D" id="3.30.40.10">
    <property type="entry name" value="Zinc/RING finger domain, C3HC4 (zinc finger)"/>
    <property type="match status" value="1"/>
</dbReference>
<keyword evidence="2 4" id="KW-0863">Zinc-finger</keyword>
<dbReference type="PROSITE" id="PS51270">
    <property type="entry name" value="ZF_CTCHY"/>
    <property type="match status" value="1"/>
</dbReference>
<evidence type="ECO:0000256" key="2">
    <source>
        <dbReference type="ARBA" id="ARBA00022771"/>
    </source>
</evidence>
<dbReference type="GO" id="GO:0061630">
    <property type="term" value="F:ubiquitin protein ligase activity"/>
    <property type="evidence" value="ECO:0007669"/>
    <property type="project" value="TreeGrafter"/>
</dbReference>
<feature type="domain" description="CHY-type" evidence="7">
    <location>
        <begin position="283"/>
        <end position="354"/>
    </location>
</feature>
<feature type="region of interest" description="Disordered" evidence="5">
    <location>
        <begin position="746"/>
        <end position="845"/>
    </location>
</feature>
<feature type="region of interest" description="Disordered" evidence="5">
    <location>
        <begin position="488"/>
        <end position="527"/>
    </location>
</feature>
<dbReference type="InterPro" id="IPR013083">
    <property type="entry name" value="Znf_RING/FYVE/PHD"/>
</dbReference>
<keyword evidence="3" id="KW-0862">Zinc</keyword>
<feature type="compositionally biased region" description="Polar residues" evidence="5">
    <location>
        <begin position="122"/>
        <end position="143"/>
    </location>
</feature>
<reference evidence="10" key="1">
    <citation type="journal article" date="2012" name="PLoS Genet.">
        <title>The genomes of the fungal plant pathogens Cladosporium fulvum and Dothistroma septosporum reveal adaptation to different hosts and lifestyles but also signatures of common ancestry.</title>
        <authorList>
            <person name="de Wit P.J.G.M."/>
            <person name="van der Burgt A."/>
            <person name="Oekmen B."/>
            <person name="Stergiopoulos I."/>
            <person name="Abd-Elsalam K.A."/>
            <person name="Aerts A.L."/>
            <person name="Bahkali A.H."/>
            <person name="Beenen H.G."/>
            <person name="Chettri P."/>
            <person name="Cox M.P."/>
            <person name="Datema E."/>
            <person name="de Vries R.P."/>
            <person name="Dhillon B."/>
            <person name="Ganley A.R."/>
            <person name="Griffiths S.A."/>
            <person name="Guo Y."/>
            <person name="Hamelin R.C."/>
            <person name="Henrissat B."/>
            <person name="Kabir M.S."/>
            <person name="Jashni M.K."/>
            <person name="Kema G."/>
            <person name="Klaubauf S."/>
            <person name="Lapidus A."/>
            <person name="Levasseur A."/>
            <person name="Lindquist E."/>
            <person name="Mehrabi R."/>
            <person name="Ohm R.A."/>
            <person name="Owen T.J."/>
            <person name="Salamov A."/>
            <person name="Schwelm A."/>
            <person name="Schijlen E."/>
            <person name="Sun H."/>
            <person name="van den Burg H.A."/>
            <person name="van Ham R.C.H.J."/>
            <person name="Zhang S."/>
            <person name="Goodwin S.B."/>
            <person name="Grigoriev I.V."/>
            <person name="Collemare J."/>
            <person name="Bradshaw R.E."/>
        </authorList>
    </citation>
    <scope>NUCLEOTIDE SEQUENCE [LARGE SCALE GENOMIC DNA]</scope>
    <source>
        <strain evidence="10">NZE10 / CBS 128990</strain>
    </source>
</reference>
<dbReference type="SUPFAM" id="SSF161219">
    <property type="entry name" value="CHY zinc finger-like"/>
    <property type="match status" value="1"/>
</dbReference>
<dbReference type="Pfam" id="PF05495">
    <property type="entry name" value="zf-CHY"/>
    <property type="match status" value="1"/>
</dbReference>
<dbReference type="EMBL" id="KB446539">
    <property type="protein sequence ID" value="EME44470.1"/>
    <property type="molecule type" value="Genomic_DNA"/>
</dbReference>
<dbReference type="Pfam" id="PF14599">
    <property type="entry name" value="zinc_ribbon_6"/>
    <property type="match status" value="1"/>
</dbReference>
<dbReference type="SUPFAM" id="SSF57850">
    <property type="entry name" value="RING/U-box"/>
    <property type="match status" value="1"/>
</dbReference>
<dbReference type="CDD" id="cd16464">
    <property type="entry name" value="RING-H2_Pirh2-like"/>
    <property type="match status" value="1"/>
</dbReference>
<keyword evidence="10" id="KW-1185">Reference proteome</keyword>
<dbReference type="SMART" id="SM00184">
    <property type="entry name" value="RING"/>
    <property type="match status" value="1"/>
</dbReference>
<proteinExistence type="predicted"/>
<dbReference type="STRING" id="675120.N1PQ16"/>
<evidence type="ECO:0000256" key="3">
    <source>
        <dbReference type="ARBA" id="ARBA00022833"/>
    </source>
</evidence>
<dbReference type="InterPro" id="IPR017921">
    <property type="entry name" value="Znf_CTCHY"/>
</dbReference>
<organism evidence="9 10">
    <name type="scientific">Dothistroma septosporum (strain NZE10 / CBS 128990)</name>
    <name type="common">Red band needle blight fungus</name>
    <name type="synonym">Mycosphaerella pini</name>
    <dbReference type="NCBI Taxonomy" id="675120"/>
    <lineage>
        <taxon>Eukaryota</taxon>
        <taxon>Fungi</taxon>
        <taxon>Dikarya</taxon>
        <taxon>Ascomycota</taxon>
        <taxon>Pezizomycotina</taxon>
        <taxon>Dothideomycetes</taxon>
        <taxon>Dothideomycetidae</taxon>
        <taxon>Mycosphaerellales</taxon>
        <taxon>Mycosphaerellaceae</taxon>
        <taxon>Dothistroma</taxon>
    </lineage>
</organism>
<gene>
    <name evidence="9" type="ORF">DOTSEDRAFT_72071</name>
</gene>
<dbReference type="InterPro" id="IPR008913">
    <property type="entry name" value="Znf_CHY"/>
</dbReference>
<feature type="region of interest" description="Disordered" evidence="5">
    <location>
        <begin position="614"/>
        <end position="648"/>
    </location>
</feature>
<dbReference type="GO" id="GO:0016567">
    <property type="term" value="P:protein ubiquitination"/>
    <property type="evidence" value="ECO:0007669"/>
    <property type="project" value="TreeGrafter"/>
</dbReference>
<evidence type="ECO:0000259" key="8">
    <source>
        <dbReference type="PROSITE" id="PS51270"/>
    </source>
</evidence>
<evidence type="ECO:0000313" key="9">
    <source>
        <dbReference type="EMBL" id="EME44470.1"/>
    </source>
</evidence>
<evidence type="ECO:0000256" key="4">
    <source>
        <dbReference type="PROSITE-ProRule" id="PRU00601"/>
    </source>
</evidence>
<dbReference type="OMA" id="GKDYVHC"/>
<evidence type="ECO:0000259" key="6">
    <source>
        <dbReference type="PROSITE" id="PS50089"/>
    </source>
</evidence>
<dbReference type="Proteomes" id="UP000016933">
    <property type="component" value="Unassembled WGS sequence"/>
</dbReference>
<evidence type="ECO:0000256" key="1">
    <source>
        <dbReference type="ARBA" id="ARBA00022723"/>
    </source>
</evidence>
<dbReference type="GO" id="GO:0005634">
    <property type="term" value="C:nucleus"/>
    <property type="evidence" value="ECO:0007669"/>
    <property type="project" value="TreeGrafter"/>
</dbReference>
<dbReference type="HOGENOM" id="CLU_013368_4_0_1"/>
<dbReference type="eggNOG" id="KOG1940">
    <property type="taxonomic scope" value="Eukaryota"/>
</dbReference>